<dbReference type="InterPro" id="IPR036390">
    <property type="entry name" value="WH_DNA-bd_sf"/>
</dbReference>
<dbReference type="PROSITE" id="PS50931">
    <property type="entry name" value="HTH_LYSR"/>
    <property type="match status" value="1"/>
</dbReference>
<evidence type="ECO:0000313" key="7">
    <source>
        <dbReference type="Proteomes" id="UP001301442"/>
    </source>
</evidence>
<dbReference type="InterPro" id="IPR000847">
    <property type="entry name" value="LysR_HTH_N"/>
</dbReference>
<dbReference type="Proteomes" id="UP001301442">
    <property type="component" value="Chromosome"/>
</dbReference>
<feature type="domain" description="HTH lysR-type" evidence="5">
    <location>
        <begin position="4"/>
        <end position="62"/>
    </location>
</feature>
<dbReference type="Gene3D" id="1.10.10.10">
    <property type="entry name" value="Winged helix-like DNA-binding domain superfamily/Winged helix DNA-binding domain"/>
    <property type="match status" value="1"/>
</dbReference>
<reference evidence="6 7" key="1">
    <citation type="submission" date="2023-09" db="EMBL/GenBank/DDBJ databases">
        <authorList>
            <person name="Qi X."/>
        </authorList>
    </citation>
    <scope>NUCLEOTIDE SEQUENCE [LARGE SCALE GENOMIC DNA]</scope>
    <source>
        <strain evidence="6 7">S1-1</strain>
    </source>
</reference>
<dbReference type="InterPro" id="IPR005119">
    <property type="entry name" value="LysR_subst-bd"/>
</dbReference>
<dbReference type="EMBL" id="CP136600">
    <property type="protein sequence ID" value="WOH36169.1"/>
    <property type="molecule type" value="Genomic_DNA"/>
</dbReference>
<evidence type="ECO:0000256" key="2">
    <source>
        <dbReference type="ARBA" id="ARBA00023015"/>
    </source>
</evidence>
<dbReference type="Gene3D" id="3.40.190.10">
    <property type="entry name" value="Periplasmic binding protein-like II"/>
    <property type="match status" value="2"/>
</dbReference>
<accession>A0ABZ0GKA1</accession>
<dbReference type="InterPro" id="IPR036388">
    <property type="entry name" value="WH-like_DNA-bd_sf"/>
</dbReference>
<proteinExistence type="inferred from homology"/>
<dbReference type="Pfam" id="PF03466">
    <property type="entry name" value="LysR_substrate"/>
    <property type="match status" value="1"/>
</dbReference>
<evidence type="ECO:0000313" key="6">
    <source>
        <dbReference type="EMBL" id="WOH36169.1"/>
    </source>
</evidence>
<dbReference type="SUPFAM" id="SSF53850">
    <property type="entry name" value="Periplasmic binding protein-like II"/>
    <property type="match status" value="1"/>
</dbReference>
<dbReference type="CDD" id="cd05466">
    <property type="entry name" value="PBP2_LTTR_substrate"/>
    <property type="match status" value="1"/>
</dbReference>
<evidence type="ECO:0000256" key="4">
    <source>
        <dbReference type="ARBA" id="ARBA00023163"/>
    </source>
</evidence>
<protein>
    <submittedName>
        <fullName evidence="6">LysR family transcriptional regulator</fullName>
    </submittedName>
</protein>
<dbReference type="Pfam" id="PF00126">
    <property type="entry name" value="HTH_1"/>
    <property type="match status" value="1"/>
</dbReference>
<keyword evidence="4" id="KW-0804">Transcription</keyword>
<comment type="similarity">
    <text evidence="1">Belongs to the LysR transcriptional regulatory family.</text>
</comment>
<sequence>MHKLSISHLQTVVSISESDGNITNAAHKLNLSQSALSHRLNEAEARLGLLLFERRNKKLTLSKAGKVLVTSAQSILKQLQNTELDIERMMDGIDQVLRISTSSFNCYHWFPKVLKSFNKSHPEVDIEIVADASLDPLKALKDGTIDLAITHLKPNNINFNVVELFEDEMVAIIPANHSLKDKSFLINEDFENHAFITNATTPQEGREYDLFFKHSSVQPKKILCAGHTEVIVDLVKEELGISILTRWVMKRFKLQRKIIEKQLTEKGIFIQWYAVIRKNDPSESKVYQFQKKLEKLKL</sequence>
<evidence type="ECO:0000259" key="5">
    <source>
        <dbReference type="PROSITE" id="PS50931"/>
    </source>
</evidence>
<keyword evidence="3" id="KW-0238">DNA-binding</keyword>
<keyword evidence="2" id="KW-0805">Transcription regulation</keyword>
<dbReference type="SUPFAM" id="SSF46785">
    <property type="entry name" value="Winged helix' DNA-binding domain"/>
    <property type="match status" value="1"/>
</dbReference>
<dbReference type="PRINTS" id="PR00039">
    <property type="entry name" value="HTHLYSR"/>
</dbReference>
<dbReference type="PANTHER" id="PTHR30419">
    <property type="entry name" value="HTH-TYPE TRANSCRIPTIONAL REGULATOR YBHD"/>
    <property type="match status" value="1"/>
</dbReference>
<dbReference type="RefSeq" id="WP_348394983.1">
    <property type="nucleotide sequence ID" value="NZ_CP136600.1"/>
</dbReference>
<evidence type="ECO:0000256" key="3">
    <source>
        <dbReference type="ARBA" id="ARBA00023125"/>
    </source>
</evidence>
<keyword evidence="7" id="KW-1185">Reference proteome</keyword>
<gene>
    <name evidence="6" type="ORF">RI844_12395</name>
</gene>
<name>A0ABZ0GKA1_9GAMM</name>
<evidence type="ECO:0000256" key="1">
    <source>
        <dbReference type="ARBA" id="ARBA00009437"/>
    </source>
</evidence>
<dbReference type="InterPro" id="IPR050950">
    <property type="entry name" value="HTH-type_LysR_regulators"/>
</dbReference>
<organism evidence="6 7">
    <name type="scientific">Thalassotalea fonticola</name>
    <dbReference type="NCBI Taxonomy" id="3065649"/>
    <lineage>
        <taxon>Bacteria</taxon>
        <taxon>Pseudomonadati</taxon>
        <taxon>Pseudomonadota</taxon>
        <taxon>Gammaproteobacteria</taxon>
        <taxon>Alteromonadales</taxon>
        <taxon>Colwelliaceae</taxon>
        <taxon>Thalassotalea</taxon>
    </lineage>
</organism>